<dbReference type="EMBL" id="FNDQ01000050">
    <property type="protein sequence ID" value="SDI03292.1"/>
    <property type="molecule type" value="Genomic_DNA"/>
</dbReference>
<accession>A0A1G8H9G5</accession>
<dbReference type="RefSeq" id="WP_090410539.1">
    <property type="nucleotide sequence ID" value="NZ_FNDQ01000050.1"/>
</dbReference>
<evidence type="ECO:0000313" key="3">
    <source>
        <dbReference type="Proteomes" id="UP000243588"/>
    </source>
</evidence>
<gene>
    <name evidence="2" type="ORF">SAMN05421818_1502</name>
</gene>
<protein>
    <submittedName>
        <fullName evidence="2">Uncharacterized protein</fullName>
    </submittedName>
</protein>
<feature type="transmembrane region" description="Helical" evidence="1">
    <location>
        <begin position="54"/>
        <end position="74"/>
    </location>
</feature>
<dbReference type="Proteomes" id="UP000243588">
    <property type="component" value="Unassembled WGS sequence"/>
</dbReference>
<organism evidence="2 3">
    <name type="scientific">Myroides phaeus</name>
    <dbReference type="NCBI Taxonomy" id="702745"/>
    <lineage>
        <taxon>Bacteria</taxon>
        <taxon>Pseudomonadati</taxon>
        <taxon>Bacteroidota</taxon>
        <taxon>Flavobacteriia</taxon>
        <taxon>Flavobacteriales</taxon>
        <taxon>Flavobacteriaceae</taxon>
        <taxon>Myroides</taxon>
    </lineage>
</organism>
<proteinExistence type="predicted"/>
<feature type="transmembrane region" description="Helical" evidence="1">
    <location>
        <begin position="21"/>
        <end position="42"/>
    </location>
</feature>
<reference evidence="3" key="1">
    <citation type="submission" date="2016-10" db="EMBL/GenBank/DDBJ databases">
        <authorList>
            <person name="Varghese N."/>
            <person name="Submissions S."/>
        </authorList>
    </citation>
    <scope>NUCLEOTIDE SEQUENCE [LARGE SCALE GENOMIC DNA]</scope>
    <source>
        <strain evidence="3">DSM 23313</strain>
    </source>
</reference>
<sequence>MDSQYYNLLNKKEALKKDNRDMLIGGIIMVLLAYVMVTRPSFPSKELFTWNSLLSLYGAAFYVGASFVAGWKLLHNFTSKFFLFLPLIGWLIYLFLKIAMALFVGSYLYGVFRYLNNLYQINRINKQIINS</sequence>
<keyword evidence="1" id="KW-0812">Transmembrane</keyword>
<feature type="transmembrane region" description="Helical" evidence="1">
    <location>
        <begin position="81"/>
        <end position="109"/>
    </location>
</feature>
<keyword evidence="1" id="KW-1133">Transmembrane helix</keyword>
<name>A0A1G8H9G5_9FLAO</name>
<evidence type="ECO:0000256" key="1">
    <source>
        <dbReference type="SAM" id="Phobius"/>
    </source>
</evidence>
<keyword evidence="3" id="KW-1185">Reference proteome</keyword>
<dbReference type="AlphaFoldDB" id="A0A1G8H9G5"/>
<evidence type="ECO:0000313" key="2">
    <source>
        <dbReference type="EMBL" id="SDI03292.1"/>
    </source>
</evidence>
<keyword evidence="1" id="KW-0472">Membrane</keyword>
<dbReference type="STRING" id="702745.SAMN05421818_1502"/>